<evidence type="ECO:0000256" key="5">
    <source>
        <dbReference type="SAM" id="SignalP"/>
    </source>
</evidence>
<dbReference type="InterPro" id="IPR000709">
    <property type="entry name" value="Leu_Ile_Val-bd"/>
</dbReference>
<dbReference type="Gene3D" id="3.40.50.2300">
    <property type="match status" value="2"/>
</dbReference>
<keyword evidence="4" id="KW-0029">Amino-acid transport</keyword>
<dbReference type="InterPro" id="IPR051010">
    <property type="entry name" value="BCAA_transport"/>
</dbReference>
<dbReference type="EMBL" id="JAAMRR010000168">
    <property type="protein sequence ID" value="NGX94282.1"/>
    <property type="molecule type" value="Genomic_DNA"/>
</dbReference>
<evidence type="ECO:0000313" key="7">
    <source>
        <dbReference type="EMBL" id="NGX94282.1"/>
    </source>
</evidence>
<dbReference type="GO" id="GO:0006865">
    <property type="term" value="P:amino acid transport"/>
    <property type="evidence" value="ECO:0007669"/>
    <property type="project" value="UniProtKB-KW"/>
</dbReference>
<dbReference type="SUPFAM" id="SSF53822">
    <property type="entry name" value="Periplasmic binding protein-like I"/>
    <property type="match status" value="1"/>
</dbReference>
<evidence type="ECO:0000256" key="2">
    <source>
        <dbReference type="ARBA" id="ARBA00022448"/>
    </source>
</evidence>
<dbReference type="CDD" id="cd06335">
    <property type="entry name" value="PBP1_ABC_ligand_binding-like"/>
    <property type="match status" value="1"/>
</dbReference>
<proteinExistence type="inferred from homology"/>
<evidence type="ECO:0000259" key="6">
    <source>
        <dbReference type="Pfam" id="PF13458"/>
    </source>
</evidence>
<reference evidence="7" key="1">
    <citation type="submission" date="2020-02" db="EMBL/GenBank/DDBJ databases">
        <title>Draft genome sequence of Candidatus Afipia apatlaquensis IBT-C3, a potential strain for decolorization of textile dyes.</title>
        <authorList>
            <person name="Sanchez-Reyes A."/>
            <person name="Breton-Deval L."/>
            <person name="Mangelson H."/>
            <person name="Sanchez-Flores A."/>
        </authorList>
    </citation>
    <scope>NUCLEOTIDE SEQUENCE [LARGE SCALE GENOMIC DNA]</scope>
    <source>
        <strain evidence="7">IBT-C3</strain>
    </source>
</reference>
<evidence type="ECO:0000256" key="1">
    <source>
        <dbReference type="ARBA" id="ARBA00010062"/>
    </source>
</evidence>
<keyword evidence="8" id="KW-1185">Reference proteome</keyword>
<gene>
    <name evidence="7" type="ORF">G4V63_03275</name>
</gene>
<comment type="similarity">
    <text evidence="1">Belongs to the leucine-binding protein family.</text>
</comment>
<evidence type="ECO:0000256" key="3">
    <source>
        <dbReference type="ARBA" id="ARBA00022729"/>
    </source>
</evidence>
<sequence>MVQSLKAILSVVTGVMLFAAIPPCAAQDIKVGYNSDMSAGGSSEFGISGLYGLEEAAEEINKSGGVLGRKIVVVPRDDTGQPPKAIQNTSELVDNEKVIAMFGGANSGTVLAWMHIPQQKQIPVISPIATATEITKRYQATDANYMFRISMVDREQIALLMAYAMRATKDKKIAFLVDSTGYGQQALKDLKSVIALHGMSAAAEEKFGPKDTDMTSQLNKIRSAGADTVIVIGLADANAQVMRSMEKISYFPVVLGSWANINTPLNTIAGQDLAGRIIFTASVTPDSTPKAAELYSRLIAKHPNMPTFITAAQSYDSLIVLAQAIKQAGGTDGAKIQNALENLQKVEGVIKTYDKPFSKTNHEGMSVNDFHLAKWQDGKIVTYADEITRAIQPADLKR</sequence>
<evidence type="ECO:0000313" key="8">
    <source>
        <dbReference type="Proteomes" id="UP000480266"/>
    </source>
</evidence>
<evidence type="ECO:0000256" key="4">
    <source>
        <dbReference type="ARBA" id="ARBA00022970"/>
    </source>
</evidence>
<feature type="domain" description="Leucine-binding protein" evidence="6">
    <location>
        <begin position="29"/>
        <end position="378"/>
    </location>
</feature>
<dbReference type="PANTHER" id="PTHR30483">
    <property type="entry name" value="LEUCINE-SPECIFIC-BINDING PROTEIN"/>
    <property type="match status" value="1"/>
</dbReference>
<accession>A0A7C9RDQ8</accession>
<protein>
    <submittedName>
        <fullName evidence="7">ABC transporter substrate-binding protein</fullName>
    </submittedName>
</protein>
<dbReference type="Pfam" id="PF13458">
    <property type="entry name" value="Peripla_BP_6"/>
    <property type="match status" value="1"/>
</dbReference>
<name>A0A7C9RDQ8_9BRAD</name>
<dbReference type="InterPro" id="IPR028082">
    <property type="entry name" value="Peripla_BP_I"/>
</dbReference>
<feature type="chain" id="PRO_5028871274" evidence="5">
    <location>
        <begin position="27"/>
        <end position="398"/>
    </location>
</feature>
<dbReference type="Proteomes" id="UP000480266">
    <property type="component" value="Unassembled WGS sequence"/>
</dbReference>
<organism evidence="7 8">
    <name type="scientific">Candidatus Afipia apatlaquensis</name>
    <dbReference type="NCBI Taxonomy" id="2712852"/>
    <lineage>
        <taxon>Bacteria</taxon>
        <taxon>Pseudomonadati</taxon>
        <taxon>Pseudomonadota</taxon>
        <taxon>Alphaproteobacteria</taxon>
        <taxon>Hyphomicrobiales</taxon>
        <taxon>Nitrobacteraceae</taxon>
        <taxon>Afipia</taxon>
    </lineage>
</organism>
<dbReference type="InterPro" id="IPR028081">
    <property type="entry name" value="Leu-bd"/>
</dbReference>
<dbReference type="PRINTS" id="PR00337">
    <property type="entry name" value="LEUILEVALBP"/>
</dbReference>
<dbReference type="AlphaFoldDB" id="A0A7C9RDQ8"/>
<keyword evidence="3 5" id="KW-0732">Signal</keyword>
<keyword evidence="2" id="KW-0813">Transport</keyword>
<feature type="signal peptide" evidence="5">
    <location>
        <begin position="1"/>
        <end position="26"/>
    </location>
</feature>
<comment type="caution">
    <text evidence="7">The sequence shown here is derived from an EMBL/GenBank/DDBJ whole genome shotgun (WGS) entry which is preliminary data.</text>
</comment>
<dbReference type="PANTHER" id="PTHR30483:SF6">
    <property type="entry name" value="PERIPLASMIC BINDING PROTEIN OF ABC TRANSPORTER FOR NATURAL AMINO ACIDS"/>
    <property type="match status" value="1"/>
</dbReference>